<reference evidence="2" key="1">
    <citation type="submission" date="2022-10" db="EMBL/GenBank/DDBJ databases">
        <title>Completed Genome Sequence of two octocoral isolated bacterium, Endozoicomonas euniceicola EF212T and Endozoicomonas gorgoniicola PS125T.</title>
        <authorList>
            <person name="Chiou Y.-J."/>
            <person name="Chen Y.-H."/>
        </authorList>
    </citation>
    <scope>NUCLEOTIDE SEQUENCE</scope>
    <source>
        <strain evidence="2">EF212</strain>
    </source>
</reference>
<evidence type="ECO:0000313" key="2">
    <source>
        <dbReference type="EMBL" id="UYM16206.1"/>
    </source>
</evidence>
<accession>A0ABY6GTV4</accession>
<keyword evidence="2" id="KW-0489">Methyltransferase</keyword>
<gene>
    <name evidence="2" type="ORF">NX720_25990</name>
</gene>
<protein>
    <submittedName>
        <fullName evidence="2">Class I SAM-dependent methyltransferase</fullName>
    </submittedName>
</protein>
<keyword evidence="2" id="KW-0808">Transferase</keyword>
<dbReference type="CDD" id="cd02440">
    <property type="entry name" value="AdoMet_MTases"/>
    <property type="match status" value="1"/>
</dbReference>
<organism evidence="2 3">
    <name type="scientific">Endozoicomonas euniceicola</name>
    <dbReference type="NCBI Taxonomy" id="1234143"/>
    <lineage>
        <taxon>Bacteria</taxon>
        <taxon>Pseudomonadati</taxon>
        <taxon>Pseudomonadota</taxon>
        <taxon>Gammaproteobacteria</taxon>
        <taxon>Oceanospirillales</taxon>
        <taxon>Endozoicomonadaceae</taxon>
        <taxon>Endozoicomonas</taxon>
    </lineage>
</organism>
<dbReference type="GO" id="GO:0008168">
    <property type="term" value="F:methyltransferase activity"/>
    <property type="evidence" value="ECO:0007669"/>
    <property type="project" value="UniProtKB-KW"/>
</dbReference>
<sequence length="220" mass="24662">MQIPTNWTFNSAEVADHFDDHVIEQLPWYPMATDLMCHLARCYLQDKSILVDLGCSTGGITKKLAKVIHDRQIQAYSIDSAQEMVDKFQGVGEVSCGDMTNVNLYPDFDVCIICLALMFTDVSGRDHFLNSLKAKLKPGGAIIILDKIEPPAGYLGTCISRMSIKNKFDSGVNAQSIIEKELSLCGSQRPTTDHLFQKYAYKPFFRVGDFIGYIYESKLL</sequence>
<name>A0ABY6GTV4_9GAMM</name>
<dbReference type="Pfam" id="PF13649">
    <property type="entry name" value="Methyltransf_25"/>
    <property type="match status" value="1"/>
</dbReference>
<dbReference type="InterPro" id="IPR029063">
    <property type="entry name" value="SAM-dependent_MTases_sf"/>
</dbReference>
<dbReference type="Gene3D" id="3.40.50.150">
    <property type="entry name" value="Vaccinia Virus protein VP39"/>
    <property type="match status" value="1"/>
</dbReference>
<dbReference type="EMBL" id="CP103300">
    <property type="protein sequence ID" value="UYM16206.1"/>
    <property type="molecule type" value="Genomic_DNA"/>
</dbReference>
<feature type="domain" description="Methyltransferase" evidence="1">
    <location>
        <begin position="51"/>
        <end position="140"/>
    </location>
</feature>
<evidence type="ECO:0000259" key="1">
    <source>
        <dbReference type="Pfam" id="PF13649"/>
    </source>
</evidence>
<dbReference type="GO" id="GO:0032259">
    <property type="term" value="P:methylation"/>
    <property type="evidence" value="ECO:0007669"/>
    <property type="project" value="UniProtKB-KW"/>
</dbReference>
<dbReference type="RefSeq" id="WP_262598513.1">
    <property type="nucleotide sequence ID" value="NZ_CP103300.1"/>
</dbReference>
<proteinExistence type="predicted"/>
<evidence type="ECO:0000313" key="3">
    <source>
        <dbReference type="Proteomes" id="UP001163255"/>
    </source>
</evidence>
<dbReference type="Proteomes" id="UP001163255">
    <property type="component" value="Chromosome"/>
</dbReference>
<dbReference type="SUPFAM" id="SSF53335">
    <property type="entry name" value="S-adenosyl-L-methionine-dependent methyltransferases"/>
    <property type="match status" value="1"/>
</dbReference>
<keyword evidence="3" id="KW-1185">Reference proteome</keyword>
<dbReference type="InterPro" id="IPR041698">
    <property type="entry name" value="Methyltransf_25"/>
</dbReference>